<dbReference type="EMBL" id="JACZHT010000006">
    <property type="protein sequence ID" value="MBE1237676.1"/>
    <property type="molecule type" value="Genomic_DNA"/>
</dbReference>
<dbReference type="InterPro" id="IPR036866">
    <property type="entry name" value="RibonucZ/Hydroxyglut_hydro"/>
</dbReference>
<accession>A0A8J6YQ62</accession>
<name>A0A8J6YQ62_9PROT</name>
<dbReference type="SUPFAM" id="SSF56281">
    <property type="entry name" value="Metallo-hydrolase/oxidoreductase"/>
    <property type="match status" value="1"/>
</dbReference>
<dbReference type="Gene3D" id="3.60.15.10">
    <property type="entry name" value="Ribonuclease Z/Hydroxyacylglutathione hydrolase-like"/>
    <property type="match status" value="1"/>
</dbReference>
<reference evidence="2" key="1">
    <citation type="submission" date="2020-10" db="EMBL/GenBank/DDBJ databases">
        <title>Genome sequence of the unusual species of purple photosynthetic bacteria, Phaeovibrio sulfidiphilus DSM 23193, type strain.</title>
        <authorList>
            <person name="Kyndt J.A."/>
            <person name="Meyer T.E."/>
        </authorList>
    </citation>
    <scope>NUCLEOTIDE SEQUENCE</scope>
    <source>
        <strain evidence="2">DSM 23193</strain>
    </source>
</reference>
<dbReference type="SMART" id="SM00849">
    <property type="entry name" value="Lactamase_B"/>
    <property type="match status" value="1"/>
</dbReference>
<dbReference type="PANTHER" id="PTHR23131">
    <property type="entry name" value="ENDORIBONUCLEASE LACTB2"/>
    <property type="match status" value="1"/>
</dbReference>
<organism evidence="2 3">
    <name type="scientific">Phaeovibrio sulfidiphilus</name>
    <dbReference type="NCBI Taxonomy" id="1220600"/>
    <lineage>
        <taxon>Bacteria</taxon>
        <taxon>Pseudomonadati</taxon>
        <taxon>Pseudomonadota</taxon>
        <taxon>Alphaproteobacteria</taxon>
        <taxon>Rhodospirillales</taxon>
        <taxon>Rhodospirillaceae</taxon>
        <taxon>Phaeovibrio</taxon>
    </lineage>
</organism>
<dbReference type="InterPro" id="IPR050662">
    <property type="entry name" value="Sec-metab_biosynth-thioest"/>
</dbReference>
<feature type="domain" description="Metallo-beta-lactamase" evidence="1">
    <location>
        <begin position="33"/>
        <end position="250"/>
    </location>
</feature>
<sequence>MTHVPSTPDYGVLSEVAPGIFWLRLPLPFALNHINVWVLRNGDTWSLVDTGVWDEATLALWEALLDGPLAGLPLDRLVCTHYHPDHMGLAGWLSRRFGVPVTTPFGEWDMGTRSWGEERHDDYYAGLRGHYLRCGCPQDMADGAERGKSAYSPLVHPLSGSWSPIADGDTLALGGRLWTVMTFSGHTPEHACLWCKEDGVLISGDQILPRISPTVGAWYRNADDDPLDDFLASLSRLGELPADTLVLPSHDRPFSTLRARCRELEAHHGARLQDALALCQSPASVFQVSQGLFNRRLDGHQQAFAIAETLAHLNHLVARGQMARTVGESGEWLFQATGKAAA</sequence>
<dbReference type="Proteomes" id="UP000631034">
    <property type="component" value="Unassembled WGS sequence"/>
</dbReference>
<protein>
    <submittedName>
        <fullName evidence="2">MBL fold metallo-hydrolase</fullName>
    </submittedName>
</protein>
<dbReference type="CDD" id="cd07725">
    <property type="entry name" value="TTHA1429-like_MBL-fold"/>
    <property type="match status" value="1"/>
</dbReference>
<dbReference type="Gene3D" id="1.10.10.10">
    <property type="entry name" value="Winged helix-like DNA-binding domain superfamily/Winged helix DNA-binding domain"/>
    <property type="match status" value="1"/>
</dbReference>
<evidence type="ECO:0000313" key="3">
    <source>
        <dbReference type="Proteomes" id="UP000631034"/>
    </source>
</evidence>
<keyword evidence="3" id="KW-1185">Reference proteome</keyword>
<proteinExistence type="predicted"/>
<evidence type="ECO:0000259" key="1">
    <source>
        <dbReference type="SMART" id="SM00849"/>
    </source>
</evidence>
<dbReference type="InterPro" id="IPR036388">
    <property type="entry name" value="WH-like_DNA-bd_sf"/>
</dbReference>
<comment type="caution">
    <text evidence="2">The sequence shown here is derived from an EMBL/GenBank/DDBJ whole genome shotgun (WGS) entry which is preliminary data.</text>
</comment>
<dbReference type="Pfam" id="PF21221">
    <property type="entry name" value="B_lactamase-like_C"/>
    <property type="match status" value="1"/>
</dbReference>
<dbReference type="Pfam" id="PF00753">
    <property type="entry name" value="Lactamase_B"/>
    <property type="match status" value="1"/>
</dbReference>
<dbReference type="InterPro" id="IPR001279">
    <property type="entry name" value="Metallo-B-lactamas"/>
</dbReference>
<gene>
    <name evidence="2" type="ORF">IHV25_08445</name>
</gene>
<dbReference type="InterPro" id="IPR048933">
    <property type="entry name" value="B_lactamase-like_C"/>
</dbReference>
<dbReference type="RefSeq" id="WP_192534681.1">
    <property type="nucleotide sequence ID" value="NZ_JACZHT010000006.1"/>
</dbReference>
<dbReference type="PANTHER" id="PTHR23131:SF4">
    <property type="entry name" value="METALLO-BETA-LACTAMASE SUPERFAMILY POTEIN"/>
    <property type="match status" value="1"/>
</dbReference>
<evidence type="ECO:0000313" key="2">
    <source>
        <dbReference type="EMBL" id="MBE1237676.1"/>
    </source>
</evidence>
<dbReference type="AlphaFoldDB" id="A0A8J6YQ62"/>